<dbReference type="EMBL" id="CP035758">
    <property type="protein sequence ID" value="QBD80802.1"/>
    <property type="molecule type" value="Genomic_DNA"/>
</dbReference>
<accession>A0A4P6JZ77</accession>
<dbReference type="AlphaFoldDB" id="A0A4P6JZ77"/>
<dbReference type="GO" id="GO:0016740">
    <property type="term" value="F:transferase activity"/>
    <property type="evidence" value="ECO:0007669"/>
    <property type="project" value="InterPro"/>
</dbReference>
<dbReference type="PIRSF" id="PIRSF021497">
    <property type="entry name" value="Sulphotransferase_Stf0"/>
    <property type="match status" value="1"/>
</dbReference>
<dbReference type="KEGG" id="kbs:EPA93_34475"/>
<name>A0A4P6JZ77_KTERU</name>
<dbReference type="InterPro" id="IPR015124">
    <property type="entry name" value="Stf0"/>
</dbReference>
<dbReference type="Pfam" id="PF09037">
    <property type="entry name" value="Sulphotransf"/>
    <property type="match status" value="1"/>
</dbReference>
<proteinExistence type="predicted"/>
<evidence type="ECO:0000313" key="4">
    <source>
        <dbReference type="Proteomes" id="UP000290365"/>
    </source>
</evidence>
<dbReference type="InterPro" id="IPR024628">
    <property type="entry name" value="Sulfotransferase_Stf0_dom"/>
</dbReference>
<evidence type="ECO:0000256" key="1">
    <source>
        <dbReference type="PIRSR" id="PIRSR021497-1"/>
    </source>
</evidence>
<organism evidence="3 4">
    <name type="scientific">Ktedonosporobacter rubrisoli</name>
    <dbReference type="NCBI Taxonomy" id="2509675"/>
    <lineage>
        <taxon>Bacteria</taxon>
        <taxon>Bacillati</taxon>
        <taxon>Chloroflexota</taxon>
        <taxon>Ktedonobacteria</taxon>
        <taxon>Ktedonobacterales</taxon>
        <taxon>Ktedonosporobacteraceae</taxon>
        <taxon>Ktedonosporobacter</taxon>
    </lineage>
</organism>
<dbReference type="Gene3D" id="3.40.50.300">
    <property type="entry name" value="P-loop containing nucleotide triphosphate hydrolases"/>
    <property type="match status" value="1"/>
</dbReference>
<dbReference type="OrthoDB" id="581103at2"/>
<dbReference type="SUPFAM" id="SSF52540">
    <property type="entry name" value="P-loop containing nucleoside triphosphate hydrolases"/>
    <property type="match status" value="1"/>
</dbReference>
<protein>
    <recommendedName>
        <fullName evidence="2">Sulphotransferase Stf0 domain-containing protein</fullName>
    </recommendedName>
</protein>
<feature type="active site" description="Proton acceptor" evidence="1">
    <location>
        <position position="52"/>
    </location>
</feature>
<dbReference type="Proteomes" id="UP000290365">
    <property type="component" value="Chromosome"/>
</dbReference>
<evidence type="ECO:0000313" key="3">
    <source>
        <dbReference type="EMBL" id="QBD80802.1"/>
    </source>
</evidence>
<keyword evidence="4" id="KW-1185">Reference proteome</keyword>
<feature type="domain" description="Sulphotransferase Stf0" evidence="2">
    <location>
        <begin position="23"/>
        <end position="283"/>
    </location>
</feature>
<gene>
    <name evidence="3" type="ORF">EPA93_34475</name>
</gene>
<reference evidence="3 4" key="1">
    <citation type="submission" date="2019-01" db="EMBL/GenBank/DDBJ databases">
        <title>Ktedonosporobacter rubrisoli SCAWS-G2.</title>
        <authorList>
            <person name="Huang Y."/>
            <person name="Yan B."/>
        </authorList>
    </citation>
    <scope>NUCLEOTIDE SEQUENCE [LARGE SCALE GENOMIC DNA]</scope>
    <source>
        <strain evidence="3 4">SCAWS-G2</strain>
    </source>
</reference>
<evidence type="ECO:0000259" key="2">
    <source>
        <dbReference type="Pfam" id="PF09037"/>
    </source>
</evidence>
<dbReference type="InterPro" id="IPR027417">
    <property type="entry name" value="P-loop_NTPase"/>
</dbReference>
<sequence length="294" mass="34442">MLLFFECEPKAARRFSVHRPFTSYIICATQRSGSTLLCEALKNTNLAGYPEEYFDALKSTGVPRRPLEYFSEILDEELIAIFKGRERPDEEQRQPPPGMSYQDYLEHAIKISTSPNGVFGTKVMWGYFPDFISKLRDIPQYQELPTTTLLSTIFPDPHYIYVTRRDKIGQAISLWKALQTWVWRKEDVTNNIGPTRHLYFHFRAIDHLVQLIEQYEESWQQFFAEHDIQPFTIVYEELVETYEATLRAVLRELNIAVPANLIVRNGKLQRQADELSTSWIQQYNFMKQAAQVTL</sequence>